<proteinExistence type="predicted"/>
<evidence type="ECO:0008006" key="4">
    <source>
        <dbReference type="Google" id="ProtNLM"/>
    </source>
</evidence>
<evidence type="ECO:0000256" key="1">
    <source>
        <dbReference type="SAM" id="Phobius"/>
    </source>
</evidence>
<dbReference type="EMBL" id="JBCLYO010000017">
    <property type="protein sequence ID" value="KAL0081693.1"/>
    <property type="molecule type" value="Genomic_DNA"/>
</dbReference>
<evidence type="ECO:0000313" key="3">
    <source>
        <dbReference type="Proteomes" id="UP001448207"/>
    </source>
</evidence>
<accession>A0ABR3ASK5</accession>
<gene>
    <name evidence="2" type="ORF">J3Q64DRAFT_1184266</name>
</gene>
<dbReference type="Proteomes" id="UP001448207">
    <property type="component" value="Unassembled WGS sequence"/>
</dbReference>
<keyword evidence="1" id="KW-1133">Transmembrane helix</keyword>
<comment type="caution">
    <text evidence="2">The sequence shown here is derived from an EMBL/GenBank/DDBJ whole genome shotgun (WGS) entry which is preliminary data.</text>
</comment>
<name>A0ABR3ASK5_PHYBL</name>
<protein>
    <recommendedName>
        <fullName evidence="4">Dolichyl-P-Glc:Glc(2)Man(9)GlcNAc(2)-PP-dolichol alpha-1,2-glucosyltransferase</fullName>
    </recommendedName>
</protein>
<keyword evidence="1" id="KW-0472">Membrane</keyword>
<keyword evidence="1" id="KW-0812">Transmembrane</keyword>
<reference evidence="2 3" key="1">
    <citation type="submission" date="2024-04" db="EMBL/GenBank/DDBJ databases">
        <title>Symmetric and asymmetric DNA N6-adenine methylation regulates different biological responses in Mucorales.</title>
        <authorList>
            <consortium name="Lawrence Berkeley National Laboratory"/>
            <person name="Lax C."/>
            <person name="Mondo S.J."/>
            <person name="Osorio-Concepcion M."/>
            <person name="Muszewska A."/>
            <person name="Corrochano-Luque M."/>
            <person name="Gutierrez G."/>
            <person name="Riley R."/>
            <person name="Lipzen A."/>
            <person name="Guo J."/>
            <person name="Hundley H."/>
            <person name="Amirebrahimi M."/>
            <person name="Ng V."/>
            <person name="Lorenzo-Gutierrez D."/>
            <person name="Binder U."/>
            <person name="Yang J."/>
            <person name="Song Y."/>
            <person name="Canovas D."/>
            <person name="Navarro E."/>
            <person name="Freitag M."/>
            <person name="Gabaldon T."/>
            <person name="Grigoriev I.V."/>
            <person name="Corrochano L.M."/>
            <person name="Nicolas F.E."/>
            <person name="Garre V."/>
        </authorList>
    </citation>
    <scope>NUCLEOTIDE SEQUENCE [LARGE SCALE GENOMIC DNA]</scope>
    <source>
        <strain evidence="2 3">L51</strain>
    </source>
</reference>
<keyword evidence="3" id="KW-1185">Reference proteome</keyword>
<feature type="transmembrane region" description="Helical" evidence="1">
    <location>
        <begin position="51"/>
        <end position="71"/>
    </location>
</feature>
<organism evidence="2 3">
    <name type="scientific">Phycomyces blakesleeanus</name>
    <dbReference type="NCBI Taxonomy" id="4837"/>
    <lineage>
        <taxon>Eukaryota</taxon>
        <taxon>Fungi</taxon>
        <taxon>Fungi incertae sedis</taxon>
        <taxon>Mucoromycota</taxon>
        <taxon>Mucoromycotina</taxon>
        <taxon>Mucoromycetes</taxon>
        <taxon>Mucorales</taxon>
        <taxon>Phycomycetaceae</taxon>
        <taxon>Phycomyces</taxon>
    </lineage>
</organism>
<evidence type="ECO:0000313" key="2">
    <source>
        <dbReference type="EMBL" id="KAL0081693.1"/>
    </source>
</evidence>
<sequence>MSDYTLLIYISSPFCYFWHYFSLSVVWYRVERLVYNKYYSEPRNFLIPVSSLYLSLSLFLLFLVLPMYSILSAKEYPEQKGKISINSDHLWKLNLHVIHQYYAFSQA</sequence>
<feature type="transmembrane region" description="Helical" evidence="1">
    <location>
        <begin position="6"/>
        <end position="30"/>
    </location>
</feature>